<dbReference type="EC" id="2.6.1.1" evidence="8"/>
<dbReference type="GO" id="GO:0006520">
    <property type="term" value="P:amino acid metabolic process"/>
    <property type="evidence" value="ECO:0007669"/>
    <property type="project" value="InterPro"/>
</dbReference>
<evidence type="ECO:0000259" key="7">
    <source>
        <dbReference type="Pfam" id="PF00155"/>
    </source>
</evidence>
<dbReference type="PANTHER" id="PTHR11879:SF22">
    <property type="entry name" value="ASPARTATE AMINOTRANSFERASE, MITOCHONDRIAL"/>
    <property type="match status" value="1"/>
</dbReference>
<keyword evidence="5 8" id="KW-0808">Transferase</keyword>
<dbReference type="Gene3D" id="3.40.640.10">
    <property type="entry name" value="Type I PLP-dependent aspartate aminotransferase-like (Major domain)"/>
    <property type="match status" value="1"/>
</dbReference>
<dbReference type="HOGENOM" id="CLU_032440_0_1_0"/>
<comment type="similarity">
    <text evidence="2">Belongs to the class-I pyridoxal-phosphate-dependent aminotransferase family.</text>
</comment>
<evidence type="ECO:0000313" key="8">
    <source>
        <dbReference type="EMBL" id="CCB87962.1"/>
    </source>
</evidence>
<evidence type="ECO:0000256" key="5">
    <source>
        <dbReference type="ARBA" id="ARBA00022679"/>
    </source>
</evidence>
<dbReference type="GO" id="GO:0042802">
    <property type="term" value="F:identical protein binding"/>
    <property type="evidence" value="ECO:0007669"/>
    <property type="project" value="TreeGrafter"/>
</dbReference>
<gene>
    <name evidence="8" type="primary">aspC</name>
    <name evidence="8" type="ordered locus">SNE_A00840</name>
</gene>
<evidence type="ECO:0000256" key="2">
    <source>
        <dbReference type="ARBA" id="ARBA00007441"/>
    </source>
</evidence>
<dbReference type="RefSeq" id="WP_013942429.1">
    <property type="nucleotide sequence ID" value="NC_015713.1"/>
</dbReference>
<proteinExistence type="inferred from homology"/>
<evidence type="ECO:0000256" key="3">
    <source>
        <dbReference type="ARBA" id="ARBA00011738"/>
    </source>
</evidence>
<dbReference type="Pfam" id="PF00155">
    <property type="entry name" value="Aminotran_1_2"/>
    <property type="match status" value="1"/>
</dbReference>
<dbReference type="NCBIfam" id="NF006719">
    <property type="entry name" value="PRK09257.1"/>
    <property type="match status" value="1"/>
</dbReference>
<keyword evidence="6" id="KW-0663">Pyridoxal phosphate</keyword>
<dbReference type="Gene3D" id="3.90.1150.10">
    <property type="entry name" value="Aspartate Aminotransferase, domain 1"/>
    <property type="match status" value="1"/>
</dbReference>
<reference key="1">
    <citation type="journal article" date="2011" name="Mol. Biol. Evol.">
        <title>Unity in variety -- the pan-genome of the Chlamydiae.</title>
        <authorList>
            <person name="Collingro A."/>
            <person name="Tischler P."/>
            <person name="Weinmaier T."/>
            <person name="Penz T."/>
            <person name="Heinz E."/>
            <person name="Brunham R.C."/>
            <person name="Read T.D."/>
            <person name="Bavoil P.M."/>
            <person name="Sachse K."/>
            <person name="Kahane S."/>
            <person name="Friedman M.G."/>
            <person name="Rattei T."/>
            <person name="Myers G.S.A."/>
            <person name="Horn M."/>
        </authorList>
    </citation>
    <scope>NUCLEOTIDE SEQUENCE</scope>
    <source>
        <strain>Z</strain>
    </source>
</reference>
<comment type="cofactor">
    <cofactor evidence="1">
        <name>pyridoxal 5'-phosphate</name>
        <dbReference type="ChEBI" id="CHEBI:597326"/>
    </cofactor>
</comment>
<evidence type="ECO:0000256" key="6">
    <source>
        <dbReference type="ARBA" id="ARBA00022898"/>
    </source>
</evidence>
<dbReference type="eggNOG" id="COG1448">
    <property type="taxonomic scope" value="Bacteria"/>
</dbReference>
<dbReference type="Proteomes" id="UP000000496">
    <property type="component" value="Chromosome gsn.131"/>
</dbReference>
<organism evidence="8 9">
    <name type="scientific">Simkania negevensis (strain ATCC VR-1471 / DSM 27360 / Z)</name>
    <dbReference type="NCBI Taxonomy" id="331113"/>
    <lineage>
        <taxon>Bacteria</taxon>
        <taxon>Pseudomonadati</taxon>
        <taxon>Chlamydiota</taxon>
        <taxon>Chlamydiia</taxon>
        <taxon>Parachlamydiales</taxon>
        <taxon>Simkaniaceae</taxon>
        <taxon>Simkania</taxon>
    </lineage>
</organism>
<evidence type="ECO:0000256" key="1">
    <source>
        <dbReference type="ARBA" id="ARBA00001933"/>
    </source>
</evidence>
<dbReference type="GO" id="GO:0030170">
    <property type="term" value="F:pyridoxal phosphate binding"/>
    <property type="evidence" value="ECO:0007669"/>
    <property type="project" value="InterPro"/>
</dbReference>
<dbReference type="InterPro" id="IPR015422">
    <property type="entry name" value="PyrdxlP-dep_Trfase_small"/>
</dbReference>
<dbReference type="InterPro" id="IPR015421">
    <property type="entry name" value="PyrdxlP-dep_Trfase_major"/>
</dbReference>
<dbReference type="GO" id="GO:0004069">
    <property type="term" value="F:L-aspartate:2-oxoglutarate aminotransferase activity"/>
    <property type="evidence" value="ECO:0007669"/>
    <property type="project" value="UniProtKB-EC"/>
</dbReference>
<dbReference type="STRING" id="331113.SNE_A00840"/>
<name>F8L581_SIMNZ</name>
<accession>F8L581</accession>
<dbReference type="AlphaFoldDB" id="F8L581"/>
<evidence type="ECO:0000313" key="9">
    <source>
        <dbReference type="Proteomes" id="UP000000496"/>
    </source>
</evidence>
<dbReference type="InterPro" id="IPR004839">
    <property type="entry name" value="Aminotransferase_I/II_large"/>
</dbReference>
<keyword evidence="9" id="KW-1185">Reference proteome</keyword>
<dbReference type="SUPFAM" id="SSF53383">
    <property type="entry name" value="PLP-dependent transferases"/>
    <property type="match status" value="1"/>
</dbReference>
<sequence length="400" mass="45211">MSILEHVEALPPDPIFGLGAIIKKDPREHKVDLTVGIYHNENLQTVTMEAVKEAEKRLLTSEKNKAYLPMGGKEDFVQASRELVFGETFAKSECKRFMGVQSLGGTSALRIGGEILSAEVSKQIYMSDPTWPNHPSIFKACGMEIKKYPYYNDVNHTIDFDRMLDSLAKAPERSVILLHTCCHNPTGCDLEKEQWKELSTFMLKHKLVPFFDFAYQGFAQGVEEDAWPIHHFAGMGHELFVAHSFSKFFGLYGERTGALHVLVKDEGTAKRSSTVLKQVIRESFSNPPRHGASLVALIMHDEELKKMWLDELTGMRKRINEMRGEFVDALELKVGANKFGFLKNRHGLFSMLGLKNEIVDQLTQKYGLYLTQSGRINLSGLNRKNIAYVVDAIVDIVNLK</sequence>
<reference evidence="8 9" key="2">
    <citation type="journal article" date="2011" name="Mol. Biol. Evol.">
        <title>Unity in variety--the pan-genome of the Chlamydiae.</title>
        <authorList>
            <person name="Collingro A."/>
            <person name="Tischler P."/>
            <person name="Weinmaier T."/>
            <person name="Penz T."/>
            <person name="Heinz E."/>
            <person name="Brunham R.C."/>
            <person name="Read T.D."/>
            <person name="Bavoil P.M."/>
            <person name="Sachse K."/>
            <person name="Kahane S."/>
            <person name="Friedman M.G."/>
            <person name="Rattei T."/>
            <person name="Myers G.S."/>
            <person name="Horn M."/>
        </authorList>
    </citation>
    <scope>NUCLEOTIDE SEQUENCE [LARGE SCALE GENOMIC DNA]</scope>
    <source>
        <strain evidence="9">ATCC VR-1471 / Z</strain>
    </source>
</reference>
<dbReference type="KEGG" id="sng:SNE_A00840"/>
<dbReference type="FunFam" id="3.40.640.10:FF:000066">
    <property type="entry name" value="Aspartate aminotransferase"/>
    <property type="match status" value="1"/>
</dbReference>
<comment type="subunit">
    <text evidence="3">Homodimer.</text>
</comment>
<protein>
    <submittedName>
        <fullName evidence="8">Aspartate aminotransferase</fullName>
        <ecNumber evidence="8">2.6.1.1</ecNumber>
    </submittedName>
</protein>
<dbReference type="OrthoDB" id="9766445at2"/>
<dbReference type="InterPro" id="IPR000796">
    <property type="entry name" value="Asp_trans"/>
</dbReference>
<dbReference type="InterPro" id="IPR015424">
    <property type="entry name" value="PyrdxlP-dep_Trfase"/>
</dbReference>
<dbReference type="EMBL" id="FR872582">
    <property type="protein sequence ID" value="CCB87962.1"/>
    <property type="molecule type" value="Genomic_DNA"/>
</dbReference>
<dbReference type="PANTHER" id="PTHR11879">
    <property type="entry name" value="ASPARTATE AMINOTRANSFERASE"/>
    <property type="match status" value="1"/>
</dbReference>
<evidence type="ECO:0000256" key="4">
    <source>
        <dbReference type="ARBA" id="ARBA00022576"/>
    </source>
</evidence>
<feature type="domain" description="Aminotransferase class I/classII large" evidence="7">
    <location>
        <begin position="29"/>
        <end position="393"/>
    </location>
</feature>
<dbReference type="CDD" id="cd00609">
    <property type="entry name" value="AAT_like"/>
    <property type="match status" value="1"/>
</dbReference>
<dbReference type="PRINTS" id="PR00799">
    <property type="entry name" value="TRANSAMINASE"/>
</dbReference>
<keyword evidence="4 8" id="KW-0032">Aminotransferase</keyword>